<keyword evidence="5" id="KW-1185">Reference proteome</keyword>
<evidence type="ECO:0000256" key="2">
    <source>
        <dbReference type="SAM" id="SignalP"/>
    </source>
</evidence>
<dbReference type="PANTHER" id="PTHR45730:SF126">
    <property type="entry name" value="C2H2-TYPE DOMAIN-CONTAINING PROTEIN"/>
    <property type="match status" value="1"/>
</dbReference>
<accession>A0A8I6XJL1</accession>
<keyword evidence="1" id="KW-0479">Metal-binding</keyword>
<dbReference type="KEGG" id="hvg:123452446"/>
<dbReference type="OrthoDB" id="1933825at2759"/>
<dbReference type="RefSeq" id="XP_044985029.1">
    <property type="nucleotide sequence ID" value="XM_045129094.1"/>
</dbReference>
<dbReference type="InterPro" id="IPR013087">
    <property type="entry name" value="Znf_C2H2_type"/>
</dbReference>
<keyword evidence="1" id="KW-0862">Zinc</keyword>
<gene>
    <name evidence="4" type="primary">LOC123452446</name>
</gene>
<evidence type="ECO:0000256" key="1">
    <source>
        <dbReference type="PROSITE-ProRule" id="PRU00042"/>
    </source>
</evidence>
<dbReference type="Proteomes" id="UP000011116">
    <property type="component" value="Chromosome 5H"/>
</dbReference>
<sequence length="167" mass="17821">MEGEAPHHQLLLLHGLCLDLCLDTATHQRDVRRQASPSAAAAAVESERRHSYAREAFSCNYCQRKFFTSQALGGHQNAHKLERTLAKHSRDAYAANNAAAAATTPPSPFVARSWLHGGGDLWAYAASPSPATSMVMGFGLGGWAGIRSSTTTAGGEGTVEMDLSLRL</sequence>
<reference evidence="5" key="1">
    <citation type="journal article" date="2012" name="Nature">
        <title>A physical, genetic and functional sequence assembly of the barley genome.</title>
        <authorList>
            <consortium name="The International Barley Genome Sequencing Consortium"/>
            <person name="Mayer K.F."/>
            <person name="Waugh R."/>
            <person name="Brown J.W."/>
            <person name="Schulman A."/>
            <person name="Langridge P."/>
            <person name="Platzer M."/>
            <person name="Fincher G.B."/>
            <person name="Muehlbauer G.J."/>
            <person name="Sato K."/>
            <person name="Close T.J."/>
            <person name="Wise R.P."/>
            <person name="Stein N."/>
        </authorList>
    </citation>
    <scope>NUCLEOTIDE SEQUENCE [LARGE SCALE GENOMIC DNA]</scope>
    <source>
        <strain evidence="5">cv. Morex</strain>
    </source>
</reference>
<dbReference type="PANTHER" id="PTHR45730">
    <property type="entry name" value="ZINC FINGER PROTEIN JAGGED"/>
    <property type="match status" value="1"/>
</dbReference>
<reference evidence="4" key="3">
    <citation type="submission" date="2022-01" db="UniProtKB">
        <authorList>
            <consortium name="EnsemblPlants"/>
        </authorList>
    </citation>
    <scope>IDENTIFICATION</scope>
    <source>
        <strain evidence="4">subsp. vulgare</strain>
    </source>
</reference>
<keyword evidence="2" id="KW-0732">Signal</keyword>
<proteinExistence type="predicted"/>
<name>A0A8I6XJL1_HORVV</name>
<dbReference type="GeneID" id="123452446"/>
<protein>
    <recommendedName>
        <fullName evidence="3">C2H2-type domain-containing protein</fullName>
    </recommendedName>
</protein>
<dbReference type="InterPro" id="IPR045320">
    <property type="entry name" value="JAGGED/SL1-like"/>
</dbReference>
<dbReference type="GO" id="GO:0003700">
    <property type="term" value="F:DNA-binding transcription factor activity"/>
    <property type="evidence" value="ECO:0007669"/>
    <property type="project" value="InterPro"/>
</dbReference>
<dbReference type="GO" id="GO:0008270">
    <property type="term" value="F:zinc ion binding"/>
    <property type="evidence" value="ECO:0007669"/>
    <property type="project" value="UniProtKB-KW"/>
</dbReference>
<feature type="chain" id="PRO_5035276767" description="C2H2-type domain-containing protein" evidence="2">
    <location>
        <begin position="29"/>
        <end position="167"/>
    </location>
</feature>
<evidence type="ECO:0000313" key="4">
    <source>
        <dbReference type="EnsemblPlants" id="HORVU.MOREX.r3.5HG0505310.1.CDS1"/>
    </source>
</evidence>
<keyword evidence="1" id="KW-0863">Zinc-finger</keyword>
<organism evidence="4 5">
    <name type="scientific">Hordeum vulgare subsp. vulgare</name>
    <name type="common">Domesticated barley</name>
    <dbReference type="NCBI Taxonomy" id="112509"/>
    <lineage>
        <taxon>Eukaryota</taxon>
        <taxon>Viridiplantae</taxon>
        <taxon>Streptophyta</taxon>
        <taxon>Embryophyta</taxon>
        <taxon>Tracheophyta</taxon>
        <taxon>Spermatophyta</taxon>
        <taxon>Magnoliopsida</taxon>
        <taxon>Liliopsida</taxon>
        <taxon>Poales</taxon>
        <taxon>Poaceae</taxon>
        <taxon>BOP clade</taxon>
        <taxon>Pooideae</taxon>
        <taxon>Triticodae</taxon>
        <taxon>Triticeae</taxon>
        <taxon>Hordeinae</taxon>
        <taxon>Hordeum</taxon>
    </lineage>
</organism>
<evidence type="ECO:0000313" key="5">
    <source>
        <dbReference type="Proteomes" id="UP000011116"/>
    </source>
</evidence>
<dbReference type="PROSITE" id="PS00028">
    <property type="entry name" value="ZINC_FINGER_C2H2_1"/>
    <property type="match status" value="1"/>
</dbReference>
<dbReference type="AlphaFoldDB" id="A0A8I6XJL1"/>
<dbReference type="InterPro" id="IPR036236">
    <property type="entry name" value="Znf_C2H2_sf"/>
</dbReference>
<feature type="signal peptide" evidence="2">
    <location>
        <begin position="1"/>
        <end position="28"/>
    </location>
</feature>
<dbReference type="Gene3D" id="3.30.160.60">
    <property type="entry name" value="Classic Zinc Finger"/>
    <property type="match status" value="1"/>
</dbReference>
<dbReference type="EnsemblPlants" id="HORVU.MOREX.r3.5HG0505310.1">
    <property type="protein sequence ID" value="HORVU.MOREX.r3.5HG0505310.1.CDS1"/>
    <property type="gene ID" value="HORVU.MOREX.r3.5HG0505310"/>
</dbReference>
<reference evidence="4" key="2">
    <citation type="submission" date="2020-10" db="EMBL/GenBank/DDBJ databases">
        <authorList>
            <person name="Scholz U."/>
            <person name="Mascher M."/>
            <person name="Fiebig A."/>
        </authorList>
    </citation>
    <scope>NUCLEOTIDE SEQUENCE [LARGE SCALE GENOMIC DNA]</scope>
    <source>
        <strain evidence="4">cv. Morex</strain>
    </source>
</reference>
<dbReference type="Gramene" id="HORVU.MOREX.r2.5HG0419710.1">
    <property type="protein sequence ID" value="HORVU.MOREX.r2.5HG0419710.1.CDS.1"/>
    <property type="gene ID" value="HORVU.MOREX.r2.5HG0419710"/>
</dbReference>
<dbReference type="PROSITE" id="PS50157">
    <property type="entry name" value="ZINC_FINGER_C2H2_2"/>
    <property type="match status" value="1"/>
</dbReference>
<dbReference type="SUPFAM" id="SSF57667">
    <property type="entry name" value="beta-beta-alpha zinc fingers"/>
    <property type="match status" value="1"/>
</dbReference>
<feature type="domain" description="C2H2-type" evidence="3">
    <location>
        <begin position="57"/>
        <end position="84"/>
    </location>
</feature>
<dbReference type="Gramene" id="HORVU.MOREX.r3.5HG0505310.1">
    <property type="protein sequence ID" value="HORVU.MOREX.r3.5HG0505310.1.CDS1"/>
    <property type="gene ID" value="HORVU.MOREX.r3.5HG0505310"/>
</dbReference>
<evidence type="ECO:0000259" key="3">
    <source>
        <dbReference type="PROSITE" id="PS50157"/>
    </source>
</evidence>